<keyword evidence="1" id="KW-0175">Coiled coil</keyword>
<accession>A0ABV7XFK1</accession>
<dbReference type="InterPro" id="IPR050570">
    <property type="entry name" value="Cell_wall_metabolism_enzyme"/>
</dbReference>
<gene>
    <name evidence="3" type="ORF">ACFONC_01840</name>
</gene>
<keyword evidence="3" id="KW-0378">Hydrolase</keyword>
<dbReference type="PANTHER" id="PTHR21666:SF291">
    <property type="entry name" value="STAGE II SPORULATION PROTEIN Q"/>
    <property type="match status" value="1"/>
</dbReference>
<dbReference type="EMBL" id="JBHRYA010000001">
    <property type="protein sequence ID" value="MFC3714897.1"/>
    <property type="molecule type" value="Genomic_DNA"/>
</dbReference>
<feature type="domain" description="M23ase beta-sheet core" evidence="2">
    <location>
        <begin position="223"/>
        <end position="317"/>
    </location>
</feature>
<evidence type="ECO:0000313" key="3">
    <source>
        <dbReference type="EMBL" id="MFC3714897.1"/>
    </source>
</evidence>
<dbReference type="EC" id="3.4.24.-" evidence="3"/>
<organism evidence="3 4">
    <name type="scientific">Luteimonas soli</name>
    <dbReference type="NCBI Taxonomy" id="1648966"/>
    <lineage>
        <taxon>Bacteria</taxon>
        <taxon>Pseudomonadati</taxon>
        <taxon>Pseudomonadota</taxon>
        <taxon>Gammaproteobacteria</taxon>
        <taxon>Lysobacterales</taxon>
        <taxon>Lysobacteraceae</taxon>
        <taxon>Luteimonas</taxon>
    </lineage>
</organism>
<dbReference type="GO" id="GO:0016787">
    <property type="term" value="F:hydrolase activity"/>
    <property type="evidence" value="ECO:0007669"/>
    <property type="project" value="UniProtKB-KW"/>
</dbReference>
<dbReference type="InterPro" id="IPR016047">
    <property type="entry name" value="M23ase_b-sheet_dom"/>
</dbReference>
<dbReference type="Proteomes" id="UP001595705">
    <property type="component" value="Unassembled WGS sequence"/>
</dbReference>
<evidence type="ECO:0000256" key="1">
    <source>
        <dbReference type="SAM" id="Coils"/>
    </source>
</evidence>
<evidence type="ECO:0000259" key="2">
    <source>
        <dbReference type="Pfam" id="PF01551"/>
    </source>
</evidence>
<dbReference type="Pfam" id="PF01551">
    <property type="entry name" value="Peptidase_M23"/>
    <property type="match status" value="1"/>
</dbReference>
<proteinExistence type="predicted"/>
<dbReference type="RefSeq" id="WP_386741867.1">
    <property type="nucleotide sequence ID" value="NZ_JBHRYA010000001.1"/>
</dbReference>
<dbReference type="InterPro" id="IPR011055">
    <property type="entry name" value="Dup_hybrid_motif"/>
</dbReference>
<dbReference type="SUPFAM" id="SSF51261">
    <property type="entry name" value="Duplicated hybrid motif"/>
    <property type="match status" value="1"/>
</dbReference>
<dbReference type="CDD" id="cd12797">
    <property type="entry name" value="M23_peptidase"/>
    <property type="match status" value="1"/>
</dbReference>
<sequence length="330" mass="35227">MTLHSLQTFARDLSARAWRWTRRNGHALATYIAARTHAGAAHVHARSAARPATAIAVLVVGGVVAGVGATQGIGAARIAQLEARNDAQQVRLDDTRREAQREVNALAARMGELQAEANRLNALGERLTRIGQLGDGEFDFNKPVGIGGEGPVRDMAAGDLRSGMGKLGLQLADSGKQLSVLESLLFNRELDRSATPSRMPILNTYITSGYGGRADPFGGGRGFHKGIDFHARTGDPVLAVADGVVSFSGRRSGYGKVVEVDHGNGYVTRYAHNSRLVVQVGDLVRSGQQIAKAGSTGRSTGAHVHFEVWQDGRVLNPRKFLGEHAATKRM</sequence>
<evidence type="ECO:0000313" key="4">
    <source>
        <dbReference type="Proteomes" id="UP001595705"/>
    </source>
</evidence>
<dbReference type="PANTHER" id="PTHR21666">
    <property type="entry name" value="PEPTIDASE-RELATED"/>
    <property type="match status" value="1"/>
</dbReference>
<dbReference type="Gene3D" id="2.70.70.10">
    <property type="entry name" value="Glucose Permease (Domain IIA)"/>
    <property type="match status" value="1"/>
</dbReference>
<name>A0ABV7XFK1_9GAMM</name>
<keyword evidence="4" id="KW-1185">Reference proteome</keyword>
<comment type="caution">
    <text evidence="3">The sequence shown here is derived from an EMBL/GenBank/DDBJ whole genome shotgun (WGS) entry which is preliminary data.</text>
</comment>
<protein>
    <submittedName>
        <fullName evidence="3">M23 family metallopeptidase</fullName>
        <ecNumber evidence="3">3.4.24.-</ecNumber>
    </submittedName>
</protein>
<reference evidence="4" key="1">
    <citation type="journal article" date="2019" name="Int. J. Syst. Evol. Microbiol.">
        <title>The Global Catalogue of Microorganisms (GCM) 10K type strain sequencing project: providing services to taxonomists for standard genome sequencing and annotation.</title>
        <authorList>
            <consortium name="The Broad Institute Genomics Platform"/>
            <consortium name="The Broad Institute Genome Sequencing Center for Infectious Disease"/>
            <person name="Wu L."/>
            <person name="Ma J."/>
        </authorList>
    </citation>
    <scope>NUCLEOTIDE SEQUENCE [LARGE SCALE GENOMIC DNA]</scope>
    <source>
        <strain evidence="4">KCTC 42441</strain>
    </source>
</reference>
<feature type="coiled-coil region" evidence="1">
    <location>
        <begin position="78"/>
        <end position="123"/>
    </location>
</feature>